<dbReference type="InterPro" id="IPR035482">
    <property type="entry name" value="SIS_PGI_2"/>
</dbReference>
<dbReference type="EMBL" id="CP007202">
    <property type="protein sequence ID" value="AJR02717.1"/>
    <property type="molecule type" value="Genomic_DNA"/>
</dbReference>
<dbReference type="SUPFAM" id="SSF53697">
    <property type="entry name" value="SIS domain"/>
    <property type="match status" value="1"/>
</dbReference>
<dbReference type="GO" id="GO:0005829">
    <property type="term" value="C:cytosol"/>
    <property type="evidence" value="ECO:0007669"/>
    <property type="project" value="TreeGrafter"/>
</dbReference>
<evidence type="ECO:0000256" key="2">
    <source>
        <dbReference type="ARBA" id="ARBA00006604"/>
    </source>
</evidence>
<dbReference type="InterPro" id="IPR046348">
    <property type="entry name" value="SIS_dom_sf"/>
</dbReference>
<evidence type="ECO:0000256" key="4">
    <source>
        <dbReference type="ARBA" id="ARBA00023152"/>
    </source>
</evidence>
<gene>
    <name evidence="7 9" type="primary">pgi</name>
    <name evidence="9" type="ORF">AW14_02690</name>
</gene>
<dbReference type="PROSITE" id="PS51463">
    <property type="entry name" value="P_GLUCOSE_ISOMERASE_3"/>
    <property type="match status" value="1"/>
</dbReference>
<evidence type="ECO:0000313" key="10">
    <source>
        <dbReference type="Proteomes" id="UP000032229"/>
    </source>
</evidence>
<dbReference type="CDD" id="cd05016">
    <property type="entry name" value="SIS_PGI_2"/>
    <property type="match status" value="1"/>
</dbReference>
<dbReference type="UniPathway" id="UPA00109">
    <property type="reaction ID" value="UER00181"/>
</dbReference>
<dbReference type="PROSITE" id="PS00765">
    <property type="entry name" value="P_GLUCOSE_ISOMERASE_1"/>
    <property type="match status" value="1"/>
</dbReference>
<dbReference type="UniPathway" id="UPA00138"/>
<keyword evidence="7" id="KW-0963">Cytoplasm</keyword>
<dbReference type="InterPro" id="IPR018189">
    <property type="entry name" value="Phosphoglucose_isomerase_CS"/>
</dbReference>
<feature type="active site" description="Proton donor" evidence="7">
    <location>
        <position position="355"/>
    </location>
</feature>
<dbReference type="Gene3D" id="3.40.50.10490">
    <property type="entry name" value="Glucose-6-phosphate isomerase like protein, domain 1"/>
    <property type="match status" value="2"/>
</dbReference>
<dbReference type="InterPro" id="IPR023096">
    <property type="entry name" value="G6P_Isomerase_C"/>
</dbReference>
<dbReference type="GO" id="GO:0048029">
    <property type="term" value="F:monosaccharide binding"/>
    <property type="evidence" value="ECO:0007669"/>
    <property type="project" value="TreeGrafter"/>
</dbReference>
<dbReference type="HOGENOM" id="CLU_017947_3_1_10"/>
<organism evidence="9 10">
    <name type="scientific">Siansivirga zeaxanthinifaciens CC-SAMT-1</name>
    <dbReference type="NCBI Taxonomy" id="1454006"/>
    <lineage>
        <taxon>Bacteria</taxon>
        <taxon>Pseudomonadati</taxon>
        <taxon>Bacteroidota</taxon>
        <taxon>Flavobacteriia</taxon>
        <taxon>Flavobacteriales</taxon>
        <taxon>Flavobacteriaceae</taxon>
        <taxon>Siansivirga</taxon>
    </lineage>
</organism>
<dbReference type="GO" id="GO:0051156">
    <property type="term" value="P:glucose 6-phosphate metabolic process"/>
    <property type="evidence" value="ECO:0007669"/>
    <property type="project" value="TreeGrafter"/>
</dbReference>
<comment type="catalytic activity">
    <reaction evidence="6 7 8">
        <text>alpha-D-glucose 6-phosphate = beta-D-fructose 6-phosphate</text>
        <dbReference type="Rhea" id="RHEA:11816"/>
        <dbReference type="ChEBI" id="CHEBI:57634"/>
        <dbReference type="ChEBI" id="CHEBI:58225"/>
        <dbReference type="EC" id="5.3.1.9"/>
    </reaction>
</comment>
<dbReference type="PRINTS" id="PR00662">
    <property type="entry name" value="G6PISOMERASE"/>
</dbReference>
<reference evidence="9 10" key="1">
    <citation type="submission" date="2014-02" db="EMBL/GenBank/DDBJ databases">
        <authorList>
            <person name="Young C.-C."/>
            <person name="Hameed A."/>
            <person name="Huang H.-C."/>
            <person name="Shahina M."/>
        </authorList>
    </citation>
    <scope>NUCLEOTIDE SEQUENCE [LARGE SCALE GENOMIC DNA]</scope>
    <source>
        <strain evidence="9 10">CC-SAMT-1</strain>
    </source>
</reference>
<dbReference type="GO" id="GO:0097367">
    <property type="term" value="F:carbohydrate derivative binding"/>
    <property type="evidence" value="ECO:0007669"/>
    <property type="project" value="InterPro"/>
</dbReference>
<evidence type="ECO:0000313" key="9">
    <source>
        <dbReference type="EMBL" id="AJR02717.1"/>
    </source>
</evidence>
<dbReference type="PANTHER" id="PTHR11469">
    <property type="entry name" value="GLUCOSE-6-PHOSPHATE ISOMERASE"/>
    <property type="match status" value="1"/>
</dbReference>
<evidence type="ECO:0000256" key="1">
    <source>
        <dbReference type="ARBA" id="ARBA00004926"/>
    </source>
</evidence>
<dbReference type="AlphaFoldDB" id="A0A0C5W8Y7"/>
<proteinExistence type="inferred from homology"/>
<name>A0A0C5W8Y7_9FLAO</name>
<evidence type="ECO:0000256" key="6">
    <source>
        <dbReference type="ARBA" id="ARBA00029321"/>
    </source>
</evidence>
<dbReference type="PATRIC" id="fig|1454006.5.peg.513"/>
<dbReference type="HAMAP" id="MF_00473">
    <property type="entry name" value="G6P_isomerase"/>
    <property type="match status" value="1"/>
</dbReference>
<evidence type="ECO:0000256" key="8">
    <source>
        <dbReference type="RuleBase" id="RU000612"/>
    </source>
</evidence>
<comment type="pathway">
    <text evidence="1 7 8">Carbohydrate degradation; glycolysis; D-glyceraldehyde 3-phosphate and glycerone phosphate from D-glucose: step 2/4.</text>
</comment>
<dbReference type="Proteomes" id="UP000032229">
    <property type="component" value="Chromosome"/>
</dbReference>
<keyword evidence="5 7" id="KW-0413">Isomerase</keyword>
<keyword evidence="10" id="KW-1185">Reference proteome</keyword>
<comment type="similarity">
    <text evidence="2 7 8">Belongs to the GPI family.</text>
</comment>
<sequence>MALPSINPTTTKSWNNLQKHFNEISGLHMKDLFAEDKDRANKFTIKWEDFYVDFSKNRITEETFKHLLELADEVKLKDAIKSQFSGEIINETEGRAVLHTALRAPKDADFKVDGVNVMPEIYAVKEKIEAFTNKVVNGEQKGFTGKSFTDVVNIGIGGSDLGPAMVVDSLQFYKNHLTTHFVSNVDGDHVNEVIKKLNPETTLFVIVSKTFTTQETLSNANTIKEWFLKSASEEAIAKHFVAVSTNIKNVKSFGIDENNIFPMWDWVGGRFSLWSAVGLTISLAVGYSNYESLLKGANKMDEHFKNEDFKSNIPVVLALLTIWYNNFFKAESEAVIPYSQYLNQFATYLQQGIMESNGKSVDRNGHPIKYQTGTIIWGEPGTNSQHAFFQLIHQGTKLIPADFIGFVSSLHGNQDHQDKLMSNFLAQTEALLNGKTETEVIAEGATGNLTPFKVFQGNKPTNTIFINKLTPESLGELIAMYEHKIFVQGIIWNIFSYDQFGVELGKQLANKILQEFNNSTTNAHDSSTQNLLNYYKQFK</sequence>
<feature type="active site" evidence="7">
    <location>
        <position position="386"/>
    </location>
</feature>
<comment type="function">
    <text evidence="7">Catalyzes the reversible isomerization of glucose-6-phosphate to fructose-6-phosphate.</text>
</comment>
<dbReference type="KEGG" id="sze:AW14_02690"/>
<dbReference type="NCBIfam" id="NF001211">
    <property type="entry name" value="PRK00179.1"/>
    <property type="match status" value="1"/>
</dbReference>
<comment type="pathway">
    <text evidence="7">Carbohydrate biosynthesis; gluconeogenesis.</text>
</comment>
<dbReference type="PROSITE" id="PS00174">
    <property type="entry name" value="P_GLUCOSE_ISOMERASE_2"/>
    <property type="match status" value="1"/>
</dbReference>
<evidence type="ECO:0000256" key="7">
    <source>
        <dbReference type="HAMAP-Rule" id="MF_00473"/>
    </source>
</evidence>
<protein>
    <recommendedName>
        <fullName evidence="7">Glucose-6-phosphate isomerase</fullName>
        <shortName evidence="7">GPI</shortName>
        <ecNumber evidence="7">5.3.1.9</ecNumber>
    </recommendedName>
    <alternativeName>
        <fullName evidence="7">Phosphoglucose isomerase</fullName>
        <shortName evidence="7">PGI</shortName>
    </alternativeName>
    <alternativeName>
        <fullName evidence="7">Phosphohexose isomerase</fullName>
        <shortName evidence="7">PHI</shortName>
    </alternativeName>
</protein>
<dbReference type="CDD" id="cd05015">
    <property type="entry name" value="SIS_PGI_1"/>
    <property type="match status" value="1"/>
</dbReference>
<dbReference type="Gene3D" id="1.10.1390.10">
    <property type="match status" value="1"/>
</dbReference>
<dbReference type="FunFam" id="3.40.50.10490:FF:000004">
    <property type="entry name" value="Glucose-6-phosphate isomerase"/>
    <property type="match status" value="1"/>
</dbReference>
<dbReference type="InterPro" id="IPR001672">
    <property type="entry name" value="G6P_Isomerase"/>
</dbReference>
<dbReference type="RefSeq" id="WP_044637397.1">
    <property type="nucleotide sequence ID" value="NZ_CP007202.1"/>
</dbReference>
<dbReference type="PANTHER" id="PTHR11469:SF1">
    <property type="entry name" value="GLUCOSE-6-PHOSPHATE ISOMERASE"/>
    <property type="match status" value="1"/>
</dbReference>
<dbReference type="OrthoDB" id="140919at2"/>
<evidence type="ECO:0000256" key="5">
    <source>
        <dbReference type="ARBA" id="ARBA00023235"/>
    </source>
</evidence>
<feature type="active site" evidence="7">
    <location>
        <position position="506"/>
    </location>
</feature>
<keyword evidence="4 7" id="KW-0324">Glycolysis</keyword>
<dbReference type="GO" id="GO:0006096">
    <property type="term" value="P:glycolytic process"/>
    <property type="evidence" value="ECO:0007669"/>
    <property type="project" value="UniProtKB-UniRule"/>
</dbReference>
<dbReference type="GO" id="GO:0006094">
    <property type="term" value="P:gluconeogenesis"/>
    <property type="evidence" value="ECO:0007669"/>
    <property type="project" value="UniProtKB-UniRule"/>
</dbReference>
<evidence type="ECO:0000256" key="3">
    <source>
        <dbReference type="ARBA" id="ARBA00022432"/>
    </source>
</evidence>
<dbReference type="Pfam" id="PF00342">
    <property type="entry name" value="PGI"/>
    <property type="match status" value="1"/>
</dbReference>
<comment type="subcellular location">
    <subcellularLocation>
        <location evidence="7">Cytoplasm</location>
    </subcellularLocation>
</comment>
<dbReference type="STRING" id="1454006.AW14_02690"/>
<dbReference type="GO" id="GO:0004347">
    <property type="term" value="F:glucose-6-phosphate isomerase activity"/>
    <property type="evidence" value="ECO:0007669"/>
    <property type="project" value="UniProtKB-UniRule"/>
</dbReference>
<keyword evidence="3 7" id="KW-0312">Gluconeogenesis</keyword>
<dbReference type="InterPro" id="IPR035476">
    <property type="entry name" value="SIS_PGI_1"/>
</dbReference>
<accession>A0A0C5W8Y7</accession>
<dbReference type="EC" id="5.3.1.9" evidence="7"/>